<proteinExistence type="predicted"/>
<protein>
    <submittedName>
        <fullName evidence="1">Transposase</fullName>
    </submittedName>
</protein>
<accession>A0A1Y1QUM3</accession>
<name>A0A1Y1QUM3_9GAMM</name>
<comment type="caution">
    <text evidence="1">The sequence shown here is derived from an EMBL/GenBank/DDBJ whole genome shotgun (WGS) entry which is preliminary data.</text>
</comment>
<dbReference type="InterPro" id="IPR021341">
    <property type="entry name" value="DUF2958"/>
</dbReference>
<evidence type="ECO:0000313" key="1">
    <source>
        <dbReference type="EMBL" id="OQX13908.1"/>
    </source>
</evidence>
<reference evidence="1 2" key="1">
    <citation type="submission" date="2017-01" db="EMBL/GenBank/DDBJ databases">
        <title>Novel large sulfur bacteria in the metagenomes of groundwater-fed chemosynthetic microbial mats in the Lake Huron basin.</title>
        <authorList>
            <person name="Sharrar A.M."/>
            <person name="Flood B.E."/>
            <person name="Bailey J.V."/>
            <person name="Jones D.S."/>
            <person name="Biddanda B."/>
            <person name="Ruberg S.A."/>
            <person name="Marcus D.N."/>
            <person name="Dick G.J."/>
        </authorList>
    </citation>
    <scope>NUCLEOTIDE SEQUENCE [LARGE SCALE GENOMIC DNA]</scope>
    <source>
        <strain evidence="1">A8</strain>
    </source>
</reference>
<gene>
    <name evidence="1" type="ORF">BWK73_11025</name>
</gene>
<dbReference type="Pfam" id="PF11171">
    <property type="entry name" value="DUF2958"/>
    <property type="match status" value="1"/>
</dbReference>
<dbReference type="STRING" id="1123401.GCA_000621325_02646"/>
<sequence>MKLFTQAQYAQLLANGRKQQEAMAKNEDFDPMPVIKLFTPDAAATWLLSEIDPEEPDIAFGLCDLGLGFPELGRVSLTEIRAVRGRFKLPVERDLGFSADKTLSAYAEEARQHRQIIA</sequence>
<dbReference type="AlphaFoldDB" id="A0A1Y1QUM3"/>
<dbReference type="Proteomes" id="UP000192491">
    <property type="component" value="Unassembled WGS sequence"/>
</dbReference>
<evidence type="ECO:0000313" key="2">
    <source>
        <dbReference type="Proteomes" id="UP000192491"/>
    </source>
</evidence>
<dbReference type="EMBL" id="MTEJ01000038">
    <property type="protein sequence ID" value="OQX13908.1"/>
    <property type="molecule type" value="Genomic_DNA"/>
</dbReference>
<organism evidence="1 2">
    <name type="scientific">Thiothrix lacustris</name>
    <dbReference type="NCBI Taxonomy" id="525917"/>
    <lineage>
        <taxon>Bacteria</taxon>
        <taxon>Pseudomonadati</taxon>
        <taxon>Pseudomonadota</taxon>
        <taxon>Gammaproteobacteria</taxon>
        <taxon>Thiotrichales</taxon>
        <taxon>Thiotrichaceae</taxon>
        <taxon>Thiothrix</taxon>
    </lineage>
</organism>
<dbReference type="eggNOG" id="COG3616">
    <property type="taxonomic scope" value="Bacteria"/>
</dbReference>